<protein>
    <recommendedName>
        <fullName evidence="6">Defensin-like domain-containing protein</fullName>
    </recommendedName>
</protein>
<evidence type="ECO:0000256" key="3">
    <source>
        <dbReference type="ARBA" id="ARBA00022577"/>
    </source>
</evidence>
<keyword evidence="4" id="KW-0611">Plant defense</keyword>
<accession>A0ABC8KNI7</accession>
<evidence type="ECO:0000256" key="2">
    <source>
        <dbReference type="ARBA" id="ARBA00022529"/>
    </source>
</evidence>
<keyword evidence="8" id="KW-1185">Reference proteome</keyword>
<dbReference type="InterPro" id="IPR056373">
    <property type="entry name" value="Defensin-like_dom"/>
</dbReference>
<evidence type="ECO:0000256" key="1">
    <source>
        <dbReference type="ARBA" id="ARBA00006722"/>
    </source>
</evidence>
<sequence>MADLQLILANPLSDSNVLASPVVLAISTLSNSNVLASPVISYMDGYNYCIRFCTKEFFEVECQAECRKRNYSLGWCLGAAPHFQCCCKK</sequence>
<organism evidence="7 8">
    <name type="scientific">Eruca vesicaria subsp. sativa</name>
    <name type="common">Garden rocket</name>
    <name type="synonym">Eruca sativa</name>
    <dbReference type="NCBI Taxonomy" id="29727"/>
    <lineage>
        <taxon>Eukaryota</taxon>
        <taxon>Viridiplantae</taxon>
        <taxon>Streptophyta</taxon>
        <taxon>Embryophyta</taxon>
        <taxon>Tracheophyta</taxon>
        <taxon>Spermatophyta</taxon>
        <taxon>Magnoliopsida</taxon>
        <taxon>eudicotyledons</taxon>
        <taxon>Gunneridae</taxon>
        <taxon>Pentapetalae</taxon>
        <taxon>rosids</taxon>
        <taxon>malvids</taxon>
        <taxon>Brassicales</taxon>
        <taxon>Brassicaceae</taxon>
        <taxon>Brassiceae</taxon>
        <taxon>Eruca</taxon>
    </lineage>
</organism>
<keyword evidence="3" id="KW-0295">Fungicide</keyword>
<keyword evidence="5" id="KW-1015">Disulfide bond</keyword>
<comment type="similarity">
    <text evidence="1">Belongs to the DEFL family.</text>
</comment>
<evidence type="ECO:0000256" key="4">
    <source>
        <dbReference type="ARBA" id="ARBA00022821"/>
    </source>
</evidence>
<evidence type="ECO:0000259" key="6">
    <source>
        <dbReference type="Pfam" id="PF24552"/>
    </source>
</evidence>
<feature type="domain" description="Defensin-like" evidence="6">
    <location>
        <begin position="46"/>
        <end position="89"/>
    </location>
</feature>
<dbReference type="Proteomes" id="UP001642260">
    <property type="component" value="Unassembled WGS sequence"/>
</dbReference>
<dbReference type="Pfam" id="PF24552">
    <property type="entry name" value="Defensin"/>
    <property type="match status" value="1"/>
</dbReference>
<proteinExistence type="inferred from homology"/>
<evidence type="ECO:0000256" key="5">
    <source>
        <dbReference type="ARBA" id="ARBA00023157"/>
    </source>
</evidence>
<comment type="caution">
    <text evidence="7">The sequence shown here is derived from an EMBL/GenBank/DDBJ whole genome shotgun (WGS) entry which is preliminary data.</text>
</comment>
<name>A0ABC8KNI7_ERUVS</name>
<gene>
    <name evidence="7" type="ORF">ERUC_LOCUS26544</name>
</gene>
<dbReference type="GO" id="GO:0031640">
    <property type="term" value="P:killing of cells of another organism"/>
    <property type="evidence" value="ECO:0007669"/>
    <property type="project" value="UniProtKB-KW"/>
</dbReference>
<evidence type="ECO:0000313" key="8">
    <source>
        <dbReference type="Proteomes" id="UP001642260"/>
    </source>
</evidence>
<dbReference type="AlphaFoldDB" id="A0ABC8KNI7"/>
<keyword evidence="2" id="KW-0929">Antimicrobial</keyword>
<dbReference type="EMBL" id="CAKOAT010294043">
    <property type="protein sequence ID" value="CAH8360788.1"/>
    <property type="molecule type" value="Genomic_DNA"/>
</dbReference>
<dbReference type="GO" id="GO:0050832">
    <property type="term" value="P:defense response to fungus"/>
    <property type="evidence" value="ECO:0007669"/>
    <property type="project" value="UniProtKB-KW"/>
</dbReference>
<evidence type="ECO:0000313" key="7">
    <source>
        <dbReference type="EMBL" id="CAH8360788.1"/>
    </source>
</evidence>
<reference evidence="7 8" key="1">
    <citation type="submission" date="2022-03" db="EMBL/GenBank/DDBJ databases">
        <authorList>
            <person name="Macdonald S."/>
            <person name="Ahmed S."/>
            <person name="Newling K."/>
        </authorList>
    </citation>
    <scope>NUCLEOTIDE SEQUENCE [LARGE SCALE GENOMIC DNA]</scope>
</reference>